<sequence length="92" mass="10432">MTSKETQKSPVETTENISGKENFLVLHNDETHSFDYVIKALMDICQHDYTQATQCTMITHYKGKCDVRSGDFSSLKPMKEALSDLKLKATID</sequence>
<reference evidence="2" key="1">
    <citation type="submission" date="2018-06" db="EMBL/GenBank/DDBJ databases">
        <authorList>
            <person name="Zhirakovskaya E."/>
        </authorList>
    </citation>
    <scope>NUCLEOTIDE SEQUENCE</scope>
</reference>
<dbReference type="Gene3D" id="3.30.1390.10">
    <property type="match status" value="1"/>
</dbReference>
<gene>
    <name evidence="2" type="ORF">MNBD_BACTEROID01-122</name>
</gene>
<evidence type="ECO:0000313" key="2">
    <source>
        <dbReference type="EMBL" id="VAW22620.1"/>
    </source>
</evidence>
<dbReference type="AlphaFoldDB" id="A0A3B0U0W0"/>
<accession>A0A3B0U0W0</accession>
<evidence type="ECO:0000259" key="1">
    <source>
        <dbReference type="Pfam" id="PF02617"/>
    </source>
</evidence>
<dbReference type="InterPro" id="IPR014719">
    <property type="entry name" value="Ribosomal_bL12_C/ClpS-like"/>
</dbReference>
<dbReference type="InterPro" id="IPR003769">
    <property type="entry name" value="ClpS_core"/>
</dbReference>
<dbReference type="Pfam" id="PF02617">
    <property type="entry name" value="ClpS"/>
    <property type="match status" value="1"/>
</dbReference>
<proteinExistence type="predicted"/>
<feature type="domain" description="Adaptor protein ClpS core" evidence="1">
    <location>
        <begin position="24"/>
        <end position="84"/>
    </location>
</feature>
<organism evidence="2">
    <name type="scientific">hydrothermal vent metagenome</name>
    <dbReference type="NCBI Taxonomy" id="652676"/>
    <lineage>
        <taxon>unclassified sequences</taxon>
        <taxon>metagenomes</taxon>
        <taxon>ecological metagenomes</taxon>
    </lineage>
</organism>
<protein>
    <recommendedName>
        <fullName evidence="1">Adaptor protein ClpS core domain-containing protein</fullName>
    </recommendedName>
</protein>
<dbReference type="EMBL" id="UOEP01000175">
    <property type="protein sequence ID" value="VAW22620.1"/>
    <property type="molecule type" value="Genomic_DNA"/>
</dbReference>
<dbReference type="GO" id="GO:0030163">
    <property type="term" value="P:protein catabolic process"/>
    <property type="evidence" value="ECO:0007669"/>
    <property type="project" value="InterPro"/>
</dbReference>
<name>A0A3B0U0W0_9ZZZZ</name>
<dbReference type="SUPFAM" id="SSF54736">
    <property type="entry name" value="ClpS-like"/>
    <property type="match status" value="1"/>
</dbReference>